<comment type="caution">
    <text evidence="2">The sequence shown here is derived from an EMBL/GenBank/DDBJ whole genome shotgun (WGS) entry which is preliminary data.</text>
</comment>
<protein>
    <submittedName>
        <fullName evidence="2">Acetyltransferase (GNAT) family protein</fullName>
    </submittedName>
</protein>
<evidence type="ECO:0000259" key="1">
    <source>
        <dbReference type="PROSITE" id="PS51186"/>
    </source>
</evidence>
<evidence type="ECO:0000313" key="3">
    <source>
        <dbReference type="Proteomes" id="UP000294927"/>
    </source>
</evidence>
<feature type="domain" description="N-acetyltransferase" evidence="1">
    <location>
        <begin position="108"/>
        <end position="250"/>
    </location>
</feature>
<evidence type="ECO:0000313" key="2">
    <source>
        <dbReference type="EMBL" id="TDV35415.1"/>
    </source>
</evidence>
<name>A0A4V3FQ49_9PSEU</name>
<dbReference type="SUPFAM" id="SSF55729">
    <property type="entry name" value="Acyl-CoA N-acyltransferases (Nat)"/>
    <property type="match status" value="1"/>
</dbReference>
<dbReference type="Pfam" id="PF00583">
    <property type="entry name" value="Acetyltransf_1"/>
    <property type="match status" value="1"/>
</dbReference>
<dbReference type="AlphaFoldDB" id="A0A4V3FQ49"/>
<organism evidence="2 3">
    <name type="scientific">Actinophytocola oryzae</name>
    <dbReference type="NCBI Taxonomy" id="502181"/>
    <lineage>
        <taxon>Bacteria</taxon>
        <taxon>Bacillati</taxon>
        <taxon>Actinomycetota</taxon>
        <taxon>Actinomycetes</taxon>
        <taxon>Pseudonocardiales</taxon>
        <taxon>Pseudonocardiaceae</taxon>
    </lineage>
</organism>
<proteinExistence type="predicted"/>
<accession>A0A4V3FQ49</accession>
<dbReference type="InterPro" id="IPR016181">
    <property type="entry name" value="Acyl_CoA_acyltransferase"/>
</dbReference>
<keyword evidence="2" id="KW-0808">Transferase</keyword>
<dbReference type="EMBL" id="SOCP01000035">
    <property type="protein sequence ID" value="TDV35415.1"/>
    <property type="molecule type" value="Genomic_DNA"/>
</dbReference>
<dbReference type="Gene3D" id="3.40.630.30">
    <property type="match status" value="1"/>
</dbReference>
<reference evidence="2 3" key="1">
    <citation type="submission" date="2019-03" db="EMBL/GenBank/DDBJ databases">
        <title>Genomic Encyclopedia of Archaeal and Bacterial Type Strains, Phase II (KMG-II): from individual species to whole genera.</title>
        <authorList>
            <person name="Goeker M."/>
        </authorList>
    </citation>
    <scope>NUCLEOTIDE SEQUENCE [LARGE SCALE GENOMIC DNA]</scope>
    <source>
        <strain evidence="2 3">DSM 45499</strain>
    </source>
</reference>
<dbReference type="InterPro" id="IPR000182">
    <property type="entry name" value="GNAT_dom"/>
</dbReference>
<keyword evidence="3" id="KW-1185">Reference proteome</keyword>
<dbReference type="Proteomes" id="UP000294927">
    <property type="component" value="Unassembled WGS sequence"/>
</dbReference>
<dbReference type="RefSeq" id="WP_166664544.1">
    <property type="nucleotide sequence ID" value="NZ_SOCP01000035.1"/>
</dbReference>
<sequence>MTRFLPVERPDPPIMVTIHDGGRLVGVALRTPPWPMIGSGLPADPDLLDSFVAQWLSFDPELPAVTAPRENAEALAAAWVRATGGSVREVMASRLFRLGELLPPTTSGSARQATGDDIELLVGWRAAFELEALGQDRAPEEGRAAVRRMLEIGYGVVIWEDRGEPVSWAVASAPIDGMSRVGPVYTPREYRGRGYGSAASAAASLWARTAGADDVVLFADVANPTTNSIYQKIGYRPVYDSTELEFIRLPSNT</sequence>
<dbReference type="PROSITE" id="PS51186">
    <property type="entry name" value="GNAT"/>
    <property type="match status" value="1"/>
</dbReference>
<gene>
    <name evidence="2" type="ORF">CLV71_13541</name>
</gene>
<dbReference type="GO" id="GO:0016747">
    <property type="term" value="F:acyltransferase activity, transferring groups other than amino-acyl groups"/>
    <property type="evidence" value="ECO:0007669"/>
    <property type="project" value="InterPro"/>
</dbReference>